<comment type="caution">
    <text evidence="1">The sequence shown here is derived from an EMBL/GenBank/DDBJ whole genome shotgun (WGS) entry which is preliminary data.</text>
</comment>
<dbReference type="NCBIfam" id="TIGR04342">
    <property type="entry name" value="EXLDI"/>
    <property type="match status" value="1"/>
</dbReference>
<evidence type="ECO:0000313" key="1">
    <source>
        <dbReference type="EMBL" id="KGM10814.1"/>
    </source>
</evidence>
<evidence type="ECO:0008006" key="3">
    <source>
        <dbReference type="Google" id="ProtNLM"/>
    </source>
</evidence>
<reference evidence="1 2" key="2">
    <citation type="journal article" date="2015" name="Stand. Genomic Sci.">
        <title>Draft genome sequence of Cellulomonas carbonis T26(T) and comparative analysis of six Cellulomonas genomes.</title>
        <authorList>
            <person name="Zhuang W."/>
            <person name="Zhang S."/>
            <person name="Xia X."/>
            <person name="Wang G."/>
        </authorList>
    </citation>
    <scope>NUCLEOTIDE SEQUENCE [LARGE SCALE GENOMIC DNA]</scope>
    <source>
        <strain evidence="1 2">T26</strain>
    </source>
</reference>
<gene>
    <name evidence="1" type="ORF">N868_13600</name>
</gene>
<dbReference type="EMBL" id="AXCY01000038">
    <property type="protein sequence ID" value="KGM10814.1"/>
    <property type="molecule type" value="Genomic_DNA"/>
</dbReference>
<dbReference type="Proteomes" id="UP000029839">
    <property type="component" value="Unassembled WGS sequence"/>
</dbReference>
<keyword evidence="2" id="KW-1185">Reference proteome</keyword>
<protein>
    <recommendedName>
        <fullName evidence="3">EXLDI protein</fullName>
    </recommendedName>
</protein>
<dbReference type="AlphaFoldDB" id="A0A0A0BUL3"/>
<organism evidence="1 2">
    <name type="scientific">Cellulomonas carbonis T26</name>
    <dbReference type="NCBI Taxonomy" id="947969"/>
    <lineage>
        <taxon>Bacteria</taxon>
        <taxon>Bacillati</taxon>
        <taxon>Actinomycetota</taxon>
        <taxon>Actinomycetes</taxon>
        <taxon>Micrococcales</taxon>
        <taxon>Cellulomonadaceae</taxon>
        <taxon>Cellulomonas</taxon>
    </lineage>
</organism>
<reference evidence="1 2" key="1">
    <citation type="submission" date="2013-08" db="EMBL/GenBank/DDBJ databases">
        <title>Genome sequencing of Cellulomonas carbonis T26.</title>
        <authorList>
            <person name="Chen F."/>
            <person name="Li Y."/>
            <person name="Wang G."/>
        </authorList>
    </citation>
    <scope>NUCLEOTIDE SEQUENCE [LARGE SCALE GENOMIC DNA]</scope>
    <source>
        <strain evidence="1 2">T26</strain>
    </source>
</reference>
<name>A0A0A0BUL3_9CELL</name>
<dbReference type="RefSeq" id="WP_043606276.1">
    <property type="nucleotide sequence ID" value="NZ_AXCY01000038.1"/>
</dbReference>
<dbReference type="InterPro" id="IPR027580">
    <property type="entry name" value="EXLDI"/>
</dbReference>
<dbReference type="OrthoDB" id="3199431at2"/>
<accession>A0A0A0BUL3</accession>
<sequence length="172" mass="19359">MPNKTIYVSDADLPVFQRAQELTGGNLSAAISKALRRLVEVEEGRLQGFDEIAVRVGVGRRKVQRFQGVELVDWHRSTKDGDERYRVYRTRTGRFAVHLERPKGFVWSAGKEGELTGWRKHLSSDQQWGEVPASAALTVFETFDELRAAVPAELASLVEAYATEPEVEDLDI</sequence>
<evidence type="ECO:0000313" key="2">
    <source>
        <dbReference type="Proteomes" id="UP000029839"/>
    </source>
</evidence>
<proteinExistence type="predicted"/>